<proteinExistence type="predicted"/>
<dbReference type="PANTHER" id="PTHR42085:SF2">
    <property type="entry name" value="F-BOX DOMAIN-CONTAINING PROTEIN"/>
    <property type="match status" value="1"/>
</dbReference>
<accession>A0AAN8A2S4</accession>
<comment type="caution">
    <text evidence="1">The sequence shown here is derived from an EMBL/GenBank/DDBJ whole genome shotgun (WGS) entry which is preliminary data.</text>
</comment>
<dbReference type="InterPro" id="IPR038883">
    <property type="entry name" value="AN11006-like"/>
</dbReference>
<dbReference type="Proteomes" id="UP001310594">
    <property type="component" value="Unassembled WGS sequence"/>
</dbReference>
<dbReference type="EMBL" id="JAVRQU010000008">
    <property type="protein sequence ID" value="KAK5699533.1"/>
    <property type="molecule type" value="Genomic_DNA"/>
</dbReference>
<organism evidence="1 2">
    <name type="scientific">Elasticomyces elasticus</name>
    <dbReference type="NCBI Taxonomy" id="574655"/>
    <lineage>
        <taxon>Eukaryota</taxon>
        <taxon>Fungi</taxon>
        <taxon>Dikarya</taxon>
        <taxon>Ascomycota</taxon>
        <taxon>Pezizomycotina</taxon>
        <taxon>Dothideomycetes</taxon>
        <taxon>Dothideomycetidae</taxon>
        <taxon>Mycosphaerellales</taxon>
        <taxon>Teratosphaeriaceae</taxon>
        <taxon>Elasticomyces</taxon>
    </lineage>
</organism>
<evidence type="ECO:0000313" key="1">
    <source>
        <dbReference type="EMBL" id="KAK5699533.1"/>
    </source>
</evidence>
<protein>
    <submittedName>
        <fullName evidence="1">Uncharacterized protein</fullName>
    </submittedName>
</protein>
<sequence length="398" mass="47504">MWTSKEREAAAKWSWTPMELWAAACWSTPGDVWKRQVQKCEYYEAEEEREQAGTQVQHEIGVSPLLYEGNFSEWMGTLRLTLEKNGLWIRRLPLPSHSRLSDEARDRLERDDIRAVNIILEGLAEDFDRRFAIERPISCYRLLQALRAQSQPFRFMDLPRELRDHVYEILLVVPHDQRWRGYGYPPKLEAYSEGSTRQCRVPKMALWINAPHEHEAMKHPPLLVVSRQVREEAEAVYWGMNEWKVEVDVKDNDCCIDEQFDTPKAHFQEWIDVIGMRCLKHLRDFTLAVEMCYKSGRCSAQKFRLQLDERYGLRLLDVELKHHHGEVREDIMDWQLVAADIRRKARGWKGEGIIDFFMEEEVQEFWTGWCFTRPITSEEEYERQCDREWDGKEWWTTS</sequence>
<evidence type="ECO:0000313" key="2">
    <source>
        <dbReference type="Proteomes" id="UP001310594"/>
    </source>
</evidence>
<reference evidence="1" key="1">
    <citation type="submission" date="2023-08" db="EMBL/GenBank/DDBJ databases">
        <title>Black Yeasts Isolated from many extreme environments.</title>
        <authorList>
            <person name="Coleine C."/>
            <person name="Stajich J.E."/>
            <person name="Selbmann L."/>
        </authorList>
    </citation>
    <scope>NUCLEOTIDE SEQUENCE</scope>
    <source>
        <strain evidence="1">CCFEE 5810</strain>
    </source>
</reference>
<dbReference type="AlphaFoldDB" id="A0AAN8A2S4"/>
<gene>
    <name evidence="1" type="ORF">LTR97_005661</name>
</gene>
<name>A0AAN8A2S4_9PEZI</name>
<dbReference type="PANTHER" id="PTHR42085">
    <property type="entry name" value="F-BOX DOMAIN-CONTAINING PROTEIN"/>
    <property type="match status" value="1"/>
</dbReference>